<accession>A0A2Z5G839</accession>
<dbReference type="OrthoDB" id="119992at2"/>
<sequence length="102" mass="11413">MIASTGVLVAKPSRRTPKFSDQQIRQVATRSRRDIAEWAQSTARERGVSVRRLPNDKFVKAVSRLSDGVVDLDPIEELLVALGRAGVISSFQRGLLQIHYLR</sequence>
<reference evidence="1 2" key="1">
    <citation type="journal article" date="2018" name="Front. Microbiol.">
        <title>Hydrolytic Capabilities as a Key to Environmental Success: Chitinolytic and Cellulolytic Acidobacteria From Acidic Sub-arctic Soils and Boreal Peatlands.</title>
        <authorList>
            <person name="Belova S.E."/>
            <person name="Ravin N.V."/>
            <person name="Pankratov T.A."/>
            <person name="Rakitin A.L."/>
            <person name="Ivanova A.A."/>
            <person name="Beletsky A.V."/>
            <person name="Mardanov A.V."/>
            <person name="Sinninghe Damste J.S."/>
            <person name="Dedysh S.N."/>
        </authorList>
    </citation>
    <scope>NUCLEOTIDE SEQUENCE [LARGE SCALE GENOMIC DNA]</scope>
    <source>
        <strain evidence="1 2">SBC82</strain>
    </source>
</reference>
<evidence type="ECO:0000313" key="1">
    <source>
        <dbReference type="EMBL" id="AXC15453.1"/>
    </source>
</evidence>
<keyword evidence="2" id="KW-1185">Reference proteome</keyword>
<gene>
    <name evidence="1" type="ORF">ACPOL_6209</name>
</gene>
<proteinExistence type="predicted"/>
<evidence type="ECO:0000313" key="2">
    <source>
        <dbReference type="Proteomes" id="UP000253606"/>
    </source>
</evidence>
<dbReference type="EMBL" id="CP030840">
    <property type="protein sequence ID" value="AXC15453.1"/>
    <property type="molecule type" value="Genomic_DNA"/>
</dbReference>
<protein>
    <submittedName>
        <fullName evidence="1">Uncharacterized protein</fullName>
    </submittedName>
</protein>
<dbReference type="AlphaFoldDB" id="A0A2Z5G839"/>
<dbReference type="KEGG" id="abas:ACPOL_6209"/>
<organism evidence="1 2">
    <name type="scientific">Acidisarcina polymorpha</name>
    <dbReference type="NCBI Taxonomy" id="2211140"/>
    <lineage>
        <taxon>Bacteria</taxon>
        <taxon>Pseudomonadati</taxon>
        <taxon>Acidobacteriota</taxon>
        <taxon>Terriglobia</taxon>
        <taxon>Terriglobales</taxon>
        <taxon>Acidobacteriaceae</taxon>
        <taxon>Acidisarcina</taxon>
    </lineage>
</organism>
<name>A0A2Z5G839_9BACT</name>
<dbReference type="RefSeq" id="WP_114210131.1">
    <property type="nucleotide sequence ID" value="NZ_CP030840.1"/>
</dbReference>
<dbReference type="Proteomes" id="UP000253606">
    <property type="component" value="Chromosome"/>
</dbReference>